<sequence>MEGSRGDGATGKVGGRELLLLDEDSRLIDQRMKSIFTHPVHALFIFHVSSALCPLLVSRFDTRLPFALLLVASKGQGHKSFSPLRVLPRCPGTFTLLVFESKLWVAKSIAILCMLWGSVTVQYPHCPFKILMGGIPCPLDPCNSLHFMGVIVSSAMCSDCPLLFQFYRQSG</sequence>
<dbReference type="AlphaFoldDB" id="A0AAN9EE22"/>
<evidence type="ECO:0000313" key="1">
    <source>
        <dbReference type="EMBL" id="KAK7255523.1"/>
    </source>
</evidence>
<reference evidence="1 2" key="1">
    <citation type="submission" date="2024-01" db="EMBL/GenBank/DDBJ databases">
        <title>The genomes of 5 underutilized Papilionoideae crops provide insights into root nodulation and disease resistanc.</title>
        <authorList>
            <person name="Yuan L."/>
        </authorList>
    </citation>
    <scope>NUCLEOTIDE SEQUENCE [LARGE SCALE GENOMIC DNA]</scope>
    <source>
        <strain evidence="1">ZHUSHIDOU_FW_LH</strain>
        <tissue evidence="1">Leaf</tissue>
    </source>
</reference>
<name>A0AAN9EE22_CROPI</name>
<proteinExistence type="predicted"/>
<accession>A0AAN9EE22</accession>
<organism evidence="1 2">
    <name type="scientific">Crotalaria pallida</name>
    <name type="common">Smooth rattlebox</name>
    <name type="synonym">Crotalaria striata</name>
    <dbReference type="NCBI Taxonomy" id="3830"/>
    <lineage>
        <taxon>Eukaryota</taxon>
        <taxon>Viridiplantae</taxon>
        <taxon>Streptophyta</taxon>
        <taxon>Embryophyta</taxon>
        <taxon>Tracheophyta</taxon>
        <taxon>Spermatophyta</taxon>
        <taxon>Magnoliopsida</taxon>
        <taxon>eudicotyledons</taxon>
        <taxon>Gunneridae</taxon>
        <taxon>Pentapetalae</taxon>
        <taxon>rosids</taxon>
        <taxon>fabids</taxon>
        <taxon>Fabales</taxon>
        <taxon>Fabaceae</taxon>
        <taxon>Papilionoideae</taxon>
        <taxon>50 kb inversion clade</taxon>
        <taxon>genistoids sensu lato</taxon>
        <taxon>core genistoids</taxon>
        <taxon>Crotalarieae</taxon>
        <taxon>Crotalaria</taxon>
    </lineage>
</organism>
<keyword evidence="2" id="KW-1185">Reference proteome</keyword>
<dbReference type="EMBL" id="JAYWIO010000006">
    <property type="protein sequence ID" value="KAK7255523.1"/>
    <property type="molecule type" value="Genomic_DNA"/>
</dbReference>
<evidence type="ECO:0000313" key="2">
    <source>
        <dbReference type="Proteomes" id="UP001372338"/>
    </source>
</evidence>
<dbReference type="Proteomes" id="UP001372338">
    <property type="component" value="Unassembled WGS sequence"/>
</dbReference>
<comment type="caution">
    <text evidence="1">The sequence shown here is derived from an EMBL/GenBank/DDBJ whole genome shotgun (WGS) entry which is preliminary data.</text>
</comment>
<gene>
    <name evidence="1" type="ORF">RIF29_28936</name>
</gene>
<protein>
    <submittedName>
        <fullName evidence="1">Uncharacterized protein</fullName>
    </submittedName>
</protein>